<keyword evidence="1" id="KW-0812">Transmembrane</keyword>
<feature type="transmembrane region" description="Helical" evidence="1">
    <location>
        <begin position="63"/>
        <end position="89"/>
    </location>
</feature>
<evidence type="ECO:0000313" key="2">
    <source>
        <dbReference type="EMBL" id="KUF12451.1"/>
    </source>
</evidence>
<keyword evidence="1" id="KW-1133">Transmembrane helix</keyword>
<dbReference type="RefSeq" id="WP_058860397.1">
    <property type="nucleotide sequence ID" value="NZ_LPXO01000001.1"/>
</dbReference>
<accession>A0A0W7WPB8</accession>
<dbReference type="STRING" id="1685382.AVJ23_01595"/>
<organism evidence="2 3">
    <name type="scientific">Pseudoponticoccus marisrubri</name>
    <dbReference type="NCBI Taxonomy" id="1685382"/>
    <lineage>
        <taxon>Bacteria</taxon>
        <taxon>Pseudomonadati</taxon>
        <taxon>Pseudomonadota</taxon>
        <taxon>Alphaproteobacteria</taxon>
        <taxon>Rhodobacterales</taxon>
        <taxon>Roseobacteraceae</taxon>
        <taxon>Pseudoponticoccus</taxon>
    </lineage>
</organism>
<proteinExistence type="predicted"/>
<gene>
    <name evidence="2" type="ORF">AVJ23_01595</name>
</gene>
<dbReference type="Proteomes" id="UP000054396">
    <property type="component" value="Unassembled WGS sequence"/>
</dbReference>
<keyword evidence="1" id="KW-0472">Membrane</keyword>
<feature type="transmembrane region" description="Helical" evidence="1">
    <location>
        <begin position="146"/>
        <end position="166"/>
    </location>
</feature>
<reference evidence="2 3" key="1">
    <citation type="submission" date="2015-12" db="EMBL/GenBank/DDBJ databases">
        <authorList>
            <person name="Shamseldin A."/>
            <person name="Moawad H."/>
            <person name="Abd El-Rahim W.M."/>
            <person name="Sadowsky M.J."/>
        </authorList>
    </citation>
    <scope>NUCLEOTIDE SEQUENCE [LARGE SCALE GENOMIC DNA]</scope>
    <source>
        <strain evidence="2 3">SJ5A-1</strain>
    </source>
</reference>
<keyword evidence="3" id="KW-1185">Reference proteome</keyword>
<evidence type="ECO:0000256" key="1">
    <source>
        <dbReference type="SAM" id="Phobius"/>
    </source>
</evidence>
<comment type="caution">
    <text evidence="2">The sequence shown here is derived from an EMBL/GenBank/DDBJ whole genome shotgun (WGS) entry which is preliminary data.</text>
</comment>
<feature type="transmembrane region" description="Helical" evidence="1">
    <location>
        <begin position="21"/>
        <end position="43"/>
    </location>
</feature>
<dbReference type="EMBL" id="LPXO01000001">
    <property type="protein sequence ID" value="KUF12451.1"/>
    <property type="molecule type" value="Genomic_DNA"/>
</dbReference>
<name>A0A0W7WPB8_9RHOB</name>
<feature type="transmembrane region" description="Helical" evidence="1">
    <location>
        <begin position="206"/>
        <end position="226"/>
    </location>
</feature>
<dbReference type="AlphaFoldDB" id="A0A0W7WPB8"/>
<protein>
    <submittedName>
        <fullName evidence="2">Uncharacterized protein</fullName>
    </submittedName>
</protein>
<evidence type="ECO:0000313" key="3">
    <source>
        <dbReference type="Proteomes" id="UP000054396"/>
    </source>
</evidence>
<sequence>MDGADDTLGRSAHPADSRAGLLVAWGPQAVALGVLGALGALLLRSLQAAGQLPDGLIGMLENQGGWVIVAQLGGFIAFLVLIVAQLAAVRIERAAMDGRGASGAQLLHALGLPEGWVRHLADGPRALDRDRLELVLGQHEEARLTLLRLLLVAFPTTGFIGTVLGIRTAIAPLDILAGAEGAGAGAVSGALVGVVSGLETAFDTTLVGLLMLLVGSFLLGALSMALRGMHAELLQRW</sequence>